<dbReference type="PATRIC" id="fig|1675527.3.peg.747"/>
<evidence type="ECO:0000313" key="2">
    <source>
        <dbReference type="Proteomes" id="UP000037178"/>
    </source>
</evidence>
<dbReference type="SUPFAM" id="SSF52540">
    <property type="entry name" value="P-loop containing nucleoside triphosphate hydrolases"/>
    <property type="match status" value="1"/>
</dbReference>
<dbReference type="AlphaFoldDB" id="A0A0J9ECS6"/>
<proteinExistence type="predicted"/>
<gene>
    <name evidence="1" type="ORF">AIOL_000686</name>
</gene>
<dbReference type="EMBL" id="LFTY01000001">
    <property type="protein sequence ID" value="KMW60530.1"/>
    <property type="molecule type" value="Genomic_DNA"/>
</dbReference>
<organism evidence="1 2">
    <name type="scientific">Candidatus Rhodobacter oscarellae</name>
    <dbReference type="NCBI Taxonomy" id="1675527"/>
    <lineage>
        <taxon>Bacteria</taxon>
        <taxon>Pseudomonadati</taxon>
        <taxon>Pseudomonadota</taxon>
        <taxon>Alphaproteobacteria</taxon>
        <taxon>Rhodobacterales</taxon>
        <taxon>Rhodobacter group</taxon>
        <taxon>Rhodobacter</taxon>
    </lineage>
</organism>
<keyword evidence="2" id="KW-1185">Reference proteome</keyword>
<name>A0A0J9ECS6_9RHOB</name>
<dbReference type="Proteomes" id="UP000037178">
    <property type="component" value="Unassembled WGS sequence"/>
</dbReference>
<sequence length="267" mass="29635">MTRVIIHAGFHKTGTTSLQSFLKANRARLAPHAAIYMGQQLGEARRLGRIYGERPLPWRRWAFRRGLTAFLNDVPDAPVILISRESLSGAMLGASRFGRPATRYAPVAIRLAKEILGAVRGRFGSEAQVEFLYTIRERDNFLRSVWGHQLRTKPLTEDLATFTARFADGFDLRREAEKIAKAVAPAQTHIRALEETSGDALGPGRFVLDLLGLAEDGMFVPPPDRHAGASDALCAELLELNRSRPAGSALRQKKEALWKAEQGARRE</sequence>
<dbReference type="STRING" id="1675527.AIOL_000686"/>
<dbReference type="InterPro" id="IPR027417">
    <property type="entry name" value="P-loop_NTPase"/>
</dbReference>
<accession>A0A0J9ECS6</accession>
<reference evidence="1 2" key="1">
    <citation type="submission" date="2015-06" db="EMBL/GenBank/DDBJ databases">
        <title>Draft genome sequence of an Alphaproteobacteria species associated to the Mediterranean sponge Oscarella lobularis.</title>
        <authorList>
            <person name="Jourda C."/>
            <person name="Santini S."/>
            <person name="Claverie J.-M."/>
        </authorList>
    </citation>
    <scope>NUCLEOTIDE SEQUENCE [LARGE SCALE GENOMIC DNA]</scope>
    <source>
        <strain evidence="1">IGS</strain>
    </source>
</reference>
<protein>
    <recommendedName>
        <fullName evidence="3">Sulfotransferase family protein</fullName>
    </recommendedName>
</protein>
<comment type="caution">
    <text evidence="1">The sequence shown here is derived from an EMBL/GenBank/DDBJ whole genome shotgun (WGS) entry which is preliminary data.</text>
</comment>
<dbReference type="RefSeq" id="WP_049641603.1">
    <property type="nucleotide sequence ID" value="NZ_LFTY01000001.1"/>
</dbReference>
<evidence type="ECO:0000313" key="1">
    <source>
        <dbReference type="EMBL" id="KMW60530.1"/>
    </source>
</evidence>
<dbReference type="OrthoDB" id="7705857at2"/>
<evidence type="ECO:0008006" key="3">
    <source>
        <dbReference type="Google" id="ProtNLM"/>
    </source>
</evidence>